<dbReference type="InterPro" id="IPR017900">
    <property type="entry name" value="4Fe4S_Fe_S_CS"/>
</dbReference>
<feature type="domain" description="4Fe-4S ferredoxin-type" evidence="8">
    <location>
        <begin position="351"/>
        <end position="378"/>
    </location>
</feature>
<dbReference type="PANTHER" id="PTHR47153:SF2">
    <property type="entry name" value="LACTATE UTILIZATION PROTEIN B"/>
    <property type="match status" value="1"/>
</dbReference>
<dbReference type="Pfam" id="PF02754">
    <property type="entry name" value="CCG"/>
    <property type="match status" value="2"/>
</dbReference>
<keyword evidence="3" id="KW-0479">Metal-binding</keyword>
<evidence type="ECO:0000313" key="9">
    <source>
        <dbReference type="EMBL" id="SDZ98919.1"/>
    </source>
</evidence>
<dbReference type="SUPFAM" id="SSF100950">
    <property type="entry name" value="NagB/RpiA/CoA transferase-like"/>
    <property type="match status" value="1"/>
</dbReference>
<dbReference type="GO" id="GO:0051539">
    <property type="term" value="F:4 iron, 4 sulfur cluster binding"/>
    <property type="evidence" value="ECO:0007669"/>
    <property type="project" value="UniProtKB-KW"/>
</dbReference>
<dbReference type="Gene3D" id="3.40.50.10420">
    <property type="entry name" value="NagB/RpiA/CoA transferase-like"/>
    <property type="match status" value="1"/>
</dbReference>
<dbReference type="GO" id="GO:0006089">
    <property type="term" value="P:lactate metabolic process"/>
    <property type="evidence" value="ECO:0007669"/>
    <property type="project" value="InterPro"/>
</dbReference>
<accession>A0A1H3XHU7</accession>
<evidence type="ECO:0000259" key="8">
    <source>
        <dbReference type="PROSITE" id="PS51379"/>
    </source>
</evidence>
<evidence type="ECO:0000256" key="2">
    <source>
        <dbReference type="ARBA" id="ARBA00022485"/>
    </source>
</evidence>
<proteinExistence type="predicted"/>
<keyword evidence="7" id="KW-0411">Iron-sulfur</keyword>
<dbReference type="SUPFAM" id="SSF46548">
    <property type="entry name" value="alpha-helical ferredoxin"/>
    <property type="match status" value="1"/>
</dbReference>
<evidence type="ECO:0000313" key="10">
    <source>
        <dbReference type="Proteomes" id="UP000199409"/>
    </source>
</evidence>
<keyword evidence="10" id="KW-1185">Reference proteome</keyword>
<keyword evidence="6" id="KW-0408">Iron</keyword>
<gene>
    <name evidence="9" type="ORF">SAMN05660420_00980</name>
</gene>
<keyword evidence="1" id="KW-0813">Transport</keyword>
<evidence type="ECO:0000256" key="1">
    <source>
        <dbReference type="ARBA" id="ARBA00022448"/>
    </source>
</evidence>
<organism evidence="9 10">
    <name type="scientific">Desulfuromusa kysingii</name>
    <dbReference type="NCBI Taxonomy" id="37625"/>
    <lineage>
        <taxon>Bacteria</taxon>
        <taxon>Pseudomonadati</taxon>
        <taxon>Thermodesulfobacteriota</taxon>
        <taxon>Desulfuromonadia</taxon>
        <taxon>Desulfuromonadales</taxon>
        <taxon>Geopsychrobacteraceae</taxon>
        <taxon>Desulfuromusa</taxon>
    </lineage>
</organism>
<keyword evidence="2" id="KW-0004">4Fe-4S</keyword>
<dbReference type="InterPro" id="IPR024185">
    <property type="entry name" value="FTHF_cligase-like_sf"/>
</dbReference>
<dbReference type="Pfam" id="PF02589">
    <property type="entry name" value="LUD_dom"/>
    <property type="match status" value="1"/>
</dbReference>
<sequence>MSKQRSKDYRERIDTALATPKLQDALHQFGDAFLLAREKAFTGHDFEALRGNIATLKSKVRQNHAQLLQQFIANAEAAGSIIYQAKTAADANRYIIELAKQKNATLAVKSKSMVSEETHLSVALEQAGTQALETDLGEWIVQLAGQRPSHMVMPAIHMFKEEVAELFSKETGEQEPAEIEHLVEVARNQLRQSYLDAEIGITGANIAIAETGGIALVTNEGNARLVSTLPKVHVVLVGIEKLVATLEDAAAIIQILPKNATGQLLTSYVTWIRGAVPCDGEEKELHIVLLDNGRSSLTESPQCRDALNCIRCGACANVCPVYQTVGGHVFGHVYIGAIGIILTAFYHGLDNAAELVKACIGCRSCVAVCPSQIDLEEIILHLRETVGDEEGIGAGKSLVFRKVMQNRKLFHSLIKAASLLQKPVTKGEKTIRHLPLFFSPLTEWRTLPAIADKALRDSFNQKPQHVDKPRYRVALFGGCANDFLYPELGLDLIEVMNALDVEVFYPQQQNCCGIPAIYSGDKQTAVELAKQNIEAMLEDHPDYVLTTCPTCAMALKHNFVEALKDNPAWAERAERLSHITVDAASFALNQLDGAAKFAGLATDEKITYHDSCHLKRGVGVWEEPRTLIKDAGYQLVEMNHADRCCGFGGSYSLTSHPDISKKILQDKVADIQASGATCVAMDCPGCMMQIRGGLEKAGVPVRAQHTIELLAEALKKRLDFKK</sequence>
<dbReference type="Gene3D" id="1.10.1060.10">
    <property type="entry name" value="Alpha-helical ferredoxin"/>
    <property type="match status" value="1"/>
</dbReference>
<protein>
    <submittedName>
        <fullName evidence="9">Iron-sulfur cluster-binding protein</fullName>
    </submittedName>
</protein>
<dbReference type="InterPro" id="IPR004017">
    <property type="entry name" value="Cys_rich_dom"/>
</dbReference>
<name>A0A1H3XHU7_9BACT</name>
<dbReference type="GO" id="GO:0046872">
    <property type="term" value="F:metal ion binding"/>
    <property type="evidence" value="ECO:0007669"/>
    <property type="project" value="UniProtKB-KW"/>
</dbReference>
<keyword evidence="4" id="KW-0677">Repeat</keyword>
<dbReference type="PANTHER" id="PTHR47153">
    <property type="entry name" value="LACTATE UTILIZATION PROTEIN B"/>
    <property type="match status" value="1"/>
</dbReference>
<dbReference type="PROSITE" id="PS51379">
    <property type="entry name" value="4FE4S_FER_2"/>
    <property type="match status" value="2"/>
</dbReference>
<reference evidence="9 10" key="1">
    <citation type="submission" date="2016-10" db="EMBL/GenBank/DDBJ databases">
        <authorList>
            <person name="de Groot N.N."/>
        </authorList>
    </citation>
    <scope>NUCLEOTIDE SEQUENCE [LARGE SCALE GENOMIC DNA]</scope>
    <source>
        <strain evidence="9 10">DSM 7343</strain>
    </source>
</reference>
<dbReference type="Proteomes" id="UP000199409">
    <property type="component" value="Unassembled WGS sequence"/>
</dbReference>
<evidence type="ECO:0000256" key="5">
    <source>
        <dbReference type="ARBA" id="ARBA00022982"/>
    </source>
</evidence>
<dbReference type="OrthoDB" id="5289041at2"/>
<evidence type="ECO:0000256" key="6">
    <source>
        <dbReference type="ARBA" id="ARBA00023004"/>
    </source>
</evidence>
<dbReference type="InterPro" id="IPR017896">
    <property type="entry name" value="4Fe4S_Fe-S-bd"/>
</dbReference>
<evidence type="ECO:0000256" key="3">
    <source>
        <dbReference type="ARBA" id="ARBA00022723"/>
    </source>
</evidence>
<dbReference type="InterPro" id="IPR003741">
    <property type="entry name" value="LUD_dom"/>
</dbReference>
<dbReference type="InterPro" id="IPR009051">
    <property type="entry name" value="Helical_ferredxn"/>
</dbReference>
<dbReference type="InterPro" id="IPR037171">
    <property type="entry name" value="NagB/RpiA_transferase-like"/>
</dbReference>
<dbReference type="GO" id="GO:0016491">
    <property type="term" value="F:oxidoreductase activity"/>
    <property type="evidence" value="ECO:0007669"/>
    <property type="project" value="UniProtKB-ARBA"/>
</dbReference>
<keyword evidence="5" id="KW-0249">Electron transport</keyword>
<dbReference type="EMBL" id="FNQN01000002">
    <property type="protein sequence ID" value="SDZ98919.1"/>
    <property type="molecule type" value="Genomic_DNA"/>
</dbReference>
<dbReference type="RefSeq" id="WP_092345279.1">
    <property type="nucleotide sequence ID" value="NZ_FNQN01000002.1"/>
</dbReference>
<dbReference type="InterPro" id="IPR054704">
    <property type="entry name" value="Quin_L_LdhH-like"/>
</dbReference>
<evidence type="ECO:0000256" key="4">
    <source>
        <dbReference type="ARBA" id="ARBA00022737"/>
    </source>
</evidence>
<dbReference type="AlphaFoldDB" id="A0A1H3XHU7"/>
<dbReference type="STRING" id="37625.SAMN05660420_00980"/>
<dbReference type="PROSITE" id="PS00198">
    <property type="entry name" value="4FE4S_FER_1"/>
    <property type="match status" value="2"/>
</dbReference>
<evidence type="ECO:0000256" key="7">
    <source>
        <dbReference type="ARBA" id="ARBA00023014"/>
    </source>
</evidence>
<dbReference type="InterPro" id="IPR004452">
    <property type="entry name" value="LutB/LldF"/>
</dbReference>
<dbReference type="Pfam" id="PF13183">
    <property type="entry name" value="Fer4_8"/>
    <property type="match status" value="1"/>
</dbReference>
<feature type="domain" description="4Fe-4S ferredoxin-type" evidence="8">
    <location>
        <begin position="299"/>
        <end position="321"/>
    </location>
</feature>
<dbReference type="NCBIfam" id="NF045670">
    <property type="entry name" value="quin_L_LdhH"/>
    <property type="match status" value="1"/>
</dbReference>